<dbReference type="InterPro" id="IPR002889">
    <property type="entry name" value="WSC_carb-bd"/>
</dbReference>
<evidence type="ECO:0000313" key="5">
    <source>
        <dbReference type="Proteomes" id="UP001152607"/>
    </source>
</evidence>
<keyword evidence="1" id="KW-0812">Transmembrane</keyword>
<evidence type="ECO:0000313" key="4">
    <source>
        <dbReference type="EMBL" id="CAI6342141.1"/>
    </source>
</evidence>
<dbReference type="OrthoDB" id="2019572at2759"/>
<proteinExistence type="predicted"/>
<dbReference type="PROSITE" id="PS51212">
    <property type="entry name" value="WSC"/>
    <property type="match status" value="1"/>
</dbReference>
<dbReference type="SMART" id="SM00321">
    <property type="entry name" value="WSC"/>
    <property type="match status" value="1"/>
</dbReference>
<gene>
    <name evidence="4" type="ORF">PDIGIT_LOCUS15344</name>
</gene>
<keyword evidence="1" id="KW-1133">Transmembrane helix</keyword>
<evidence type="ECO:0000256" key="1">
    <source>
        <dbReference type="SAM" id="Phobius"/>
    </source>
</evidence>
<sequence>MKFGSLIIAGAALLLSDLVAGQTADRRTLDNNYPQTANLPTGWRYLGCYSDRKFSDVGDRALGGYFRLANPQGGSACINVCKGINPNYKYAGTEDNQCWCDTGLNNNGTTTYGQKLPEAYCNYACRGSQATSPQTCGNVNTGTTKETGPALSIYTSEQVSGFSFACVLVLVLVLCVASFCSICPRTTGMGRGGCELRRRGEVVVRRWVGGACGSGMDQARASSGLMGKQCEFLLAIDALGLGDVAAQYMCSASGGELHGPGMACRTPRPSSSPPLPLGARRGFGPPFPPSHCTWAGPIPAMLSSSQRPAKAQAKEFCALTHPLPHNLPYI</sequence>
<accession>A0A9W4XX86</accession>
<dbReference type="EMBL" id="CAOQHR010000013">
    <property type="protein sequence ID" value="CAI6342141.1"/>
    <property type="molecule type" value="Genomic_DNA"/>
</dbReference>
<feature type="domain" description="WSC" evidence="3">
    <location>
        <begin position="42"/>
        <end position="148"/>
    </location>
</feature>
<keyword evidence="5" id="KW-1185">Reference proteome</keyword>
<feature type="chain" id="PRO_5040870583" description="WSC domain-containing protein" evidence="2">
    <location>
        <begin position="22"/>
        <end position="330"/>
    </location>
</feature>
<comment type="caution">
    <text evidence="4">The sequence shown here is derived from an EMBL/GenBank/DDBJ whole genome shotgun (WGS) entry which is preliminary data.</text>
</comment>
<feature type="transmembrane region" description="Helical" evidence="1">
    <location>
        <begin position="162"/>
        <end position="182"/>
    </location>
</feature>
<protein>
    <recommendedName>
        <fullName evidence="3">WSC domain-containing protein</fullName>
    </recommendedName>
</protein>
<reference evidence="4" key="1">
    <citation type="submission" date="2023-01" db="EMBL/GenBank/DDBJ databases">
        <authorList>
            <person name="Van Ghelder C."/>
            <person name="Rancurel C."/>
        </authorList>
    </citation>
    <scope>NUCLEOTIDE SEQUENCE</scope>
    <source>
        <strain evidence="4">CNCM I-4278</strain>
    </source>
</reference>
<dbReference type="Proteomes" id="UP001152607">
    <property type="component" value="Unassembled WGS sequence"/>
</dbReference>
<evidence type="ECO:0000259" key="3">
    <source>
        <dbReference type="PROSITE" id="PS51212"/>
    </source>
</evidence>
<name>A0A9W4XX86_9PLEO</name>
<evidence type="ECO:0000256" key="2">
    <source>
        <dbReference type="SAM" id="SignalP"/>
    </source>
</evidence>
<feature type="signal peptide" evidence="2">
    <location>
        <begin position="1"/>
        <end position="21"/>
    </location>
</feature>
<keyword evidence="2" id="KW-0732">Signal</keyword>
<organism evidence="4 5">
    <name type="scientific">Periconia digitata</name>
    <dbReference type="NCBI Taxonomy" id="1303443"/>
    <lineage>
        <taxon>Eukaryota</taxon>
        <taxon>Fungi</taxon>
        <taxon>Dikarya</taxon>
        <taxon>Ascomycota</taxon>
        <taxon>Pezizomycotina</taxon>
        <taxon>Dothideomycetes</taxon>
        <taxon>Pleosporomycetidae</taxon>
        <taxon>Pleosporales</taxon>
        <taxon>Massarineae</taxon>
        <taxon>Periconiaceae</taxon>
        <taxon>Periconia</taxon>
    </lineage>
</organism>
<dbReference type="AlphaFoldDB" id="A0A9W4XX86"/>
<keyword evidence="1" id="KW-0472">Membrane</keyword>